<dbReference type="GO" id="GO:0005737">
    <property type="term" value="C:cytoplasm"/>
    <property type="evidence" value="ECO:0007669"/>
    <property type="project" value="TreeGrafter"/>
</dbReference>
<dbReference type="InterPro" id="IPR045864">
    <property type="entry name" value="aa-tRNA-synth_II/BPL/LPL"/>
</dbReference>
<dbReference type="Pfam" id="PF03099">
    <property type="entry name" value="BPL_LplA_LipB"/>
    <property type="match status" value="1"/>
</dbReference>
<evidence type="ECO:0000256" key="1">
    <source>
        <dbReference type="SAM" id="MobiDB-lite"/>
    </source>
</evidence>
<dbReference type="InterPro" id="IPR004143">
    <property type="entry name" value="BPL_LPL_catalytic"/>
</dbReference>
<evidence type="ECO:0000313" key="3">
    <source>
        <dbReference type="EMBL" id="QQM67022.1"/>
    </source>
</evidence>
<dbReference type="PANTHER" id="PTHR12835">
    <property type="entry name" value="BIOTIN PROTEIN LIGASE"/>
    <property type="match status" value="1"/>
</dbReference>
<dbReference type="EMBL" id="CP066802">
    <property type="protein sequence ID" value="QQM67022.1"/>
    <property type="molecule type" value="Genomic_DNA"/>
</dbReference>
<dbReference type="GO" id="GO:0004077">
    <property type="term" value="F:biotin--[biotin carboxyl-carrier protein] ligase activity"/>
    <property type="evidence" value="ECO:0007669"/>
    <property type="project" value="TreeGrafter"/>
</dbReference>
<dbReference type="RefSeq" id="WP_200275261.1">
    <property type="nucleotide sequence ID" value="NZ_CP066802.1"/>
</dbReference>
<protein>
    <recommendedName>
        <fullName evidence="2">BPL/LPL catalytic domain-containing protein</fullName>
    </recommendedName>
</protein>
<evidence type="ECO:0000313" key="4">
    <source>
        <dbReference type="Proteomes" id="UP000595895"/>
    </source>
</evidence>
<keyword evidence="4" id="KW-1185">Reference proteome</keyword>
<proteinExistence type="predicted"/>
<dbReference type="Proteomes" id="UP000595895">
    <property type="component" value="Chromosome"/>
</dbReference>
<dbReference type="KEGG" id="awe:JG540_08225"/>
<reference evidence="3 4" key="1">
    <citation type="submission" date="2020-12" db="EMBL/GenBank/DDBJ databases">
        <authorList>
            <person name="Zhou J."/>
        </authorList>
    </citation>
    <scope>NUCLEOTIDE SEQUENCE [LARGE SCALE GENOMIC DNA]</scope>
    <source>
        <strain evidence="3 4">CCUG 61299</strain>
    </source>
</reference>
<evidence type="ECO:0000259" key="2">
    <source>
        <dbReference type="Pfam" id="PF03099"/>
    </source>
</evidence>
<name>A0A7T7M9T8_9ACTO</name>
<feature type="region of interest" description="Disordered" evidence="1">
    <location>
        <begin position="1"/>
        <end position="21"/>
    </location>
</feature>
<gene>
    <name evidence="3" type="ORF">JG540_08225</name>
</gene>
<dbReference type="AlphaFoldDB" id="A0A7T7M9T8"/>
<dbReference type="Gene3D" id="3.30.930.10">
    <property type="entry name" value="Bira Bifunctional Protein, Domain 2"/>
    <property type="match status" value="1"/>
</dbReference>
<feature type="domain" description="BPL/LPL catalytic" evidence="2">
    <location>
        <begin position="59"/>
        <end position="180"/>
    </location>
</feature>
<accession>A0A7T7M9T8</accession>
<organism evidence="3 4">
    <name type="scientific">Actinomyces weissii</name>
    <dbReference type="NCBI Taxonomy" id="675090"/>
    <lineage>
        <taxon>Bacteria</taxon>
        <taxon>Bacillati</taxon>
        <taxon>Actinomycetota</taxon>
        <taxon>Actinomycetes</taxon>
        <taxon>Actinomycetales</taxon>
        <taxon>Actinomycetaceae</taxon>
        <taxon>Actinomyces</taxon>
    </lineage>
</organism>
<dbReference type="PANTHER" id="PTHR12835:SF5">
    <property type="entry name" value="BIOTIN--PROTEIN LIGASE"/>
    <property type="match status" value="1"/>
</dbReference>
<sequence>MSTVGHPGPGRAGPRTGSPWARRVVVPRTGSTNDDLRAALSGPDGLLDPASGPCWPHLSVLRAAEQTSGRGRAEHTWVTPPAGALTASVVLRPLVPAERLGWLPLLAGLAVCQALSPLLAGSGWSLRTKWPNDVVAVPAQSGPAAAGQGPAAPPAKATQQVEDLPGWGRSRKLAGVLTELVSPRGGLSPLAPADREAAGAVVVGIGVNLGQQASGLPVPWAASLSSLGAAPAAVLPQAGEAGLLPAPADGGPAAGWDADLVLDLVGHHLADLLRRWEAAQGDPDAPGCPLGAAVRQGCSTLGQWCQAQVPGLQDPVEGLAVGLEPGLVLRDPAGSLRVLAVAEVTSVRHPGVIWDTLAQ</sequence>
<dbReference type="SUPFAM" id="SSF55681">
    <property type="entry name" value="Class II aaRS and biotin synthetases"/>
    <property type="match status" value="1"/>
</dbReference>